<evidence type="ECO:0000256" key="1">
    <source>
        <dbReference type="ARBA" id="ARBA00004613"/>
    </source>
</evidence>
<dbReference type="RefSeq" id="XP_014677474.1">
    <property type="nucleotide sequence ID" value="XM_014821988.1"/>
</dbReference>
<feature type="domain" description="EGF-like" evidence="10">
    <location>
        <begin position="367"/>
        <end position="406"/>
    </location>
</feature>
<dbReference type="InterPro" id="IPR000742">
    <property type="entry name" value="EGF"/>
</dbReference>
<evidence type="ECO:0000313" key="12">
    <source>
        <dbReference type="RefSeq" id="XP_014677474.1"/>
    </source>
</evidence>
<feature type="domain" description="EGF-like" evidence="10">
    <location>
        <begin position="416"/>
        <end position="451"/>
    </location>
</feature>
<evidence type="ECO:0000259" key="9">
    <source>
        <dbReference type="PROSITE" id="PS50024"/>
    </source>
</evidence>
<feature type="disulfide bond" evidence="7">
    <location>
        <begin position="176"/>
        <end position="185"/>
    </location>
</feature>
<evidence type="ECO:0000256" key="8">
    <source>
        <dbReference type="SAM" id="SignalP"/>
    </source>
</evidence>
<proteinExistence type="predicted"/>
<dbReference type="PROSITE" id="PS01187">
    <property type="entry name" value="EGF_CA"/>
    <property type="match status" value="5"/>
</dbReference>
<dbReference type="Pfam" id="PF01390">
    <property type="entry name" value="SEA"/>
    <property type="match status" value="2"/>
</dbReference>
<organism evidence="11 12">
    <name type="scientific">Priapulus caudatus</name>
    <name type="common">Priapulid worm</name>
    <dbReference type="NCBI Taxonomy" id="37621"/>
    <lineage>
        <taxon>Eukaryota</taxon>
        <taxon>Metazoa</taxon>
        <taxon>Ecdysozoa</taxon>
        <taxon>Scalidophora</taxon>
        <taxon>Priapulida</taxon>
        <taxon>Priapulimorpha</taxon>
        <taxon>Priapulimorphida</taxon>
        <taxon>Priapulidae</taxon>
        <taxon>Priapulus</taxon>
    </lineage>
</organism>
<feature type="domain" description="SEA" evidence="9">
    <location>
        <begin position="503"/>
        <end position="626"/>
    </location>
</feature>
<feature type="domain" description="SEA" evidence="9">
    <location>
        <begin position="1034"/>
        <end position="1156"/>
    </location>
</feature>
<comment type="subcellular location">
    <subcellularLocation>
        <location evidence="1">Secreted</location>
    </subcellularLocation>
</comment>
<keyword evidence="8" id="KW-0732">Signal</keyword>
<evidence type="ECO:0000256" key="6">
    <source>
        <dbReference type="ARBA" id="ARBA00023180"/>
    </source>
</evidence>
<feature type="domain" description="EGF-like" evidence="10">
    <location>
        <begin position="684"/>
        <end position="719"/>
    </location>
</feature>
<dbReference type="InterPro" id="IPR049883">
    <property type="entry name" value="NOTCH1_EGF-like"/>
</dbReference>
<dbReference type="InterPro" id="IPR001881">
    <property type="entry name" value="EGF-like_Ca-bd_dom"/>
</dbReference>
<dbReference type="PROSITE" id="PS00010">
    <property type="entry name" value="ASX_HYDROXYL"/>
    <property type="match status" value="5"/>
</dbReference>
<dbReference type="SUPFAM" id="SSF57184">
    <property type="entry name" value="Growth factor receptor domain"/>
    <property type="match status" value="2"/>
</dbReference>
<feature type="domain" description="EGF-like" evidence="10">
    <location>
        <begin position="102"/>
        <end position="142"/>
    </location>
</feature>
<evidence type="ECO:0000256" key="2">
    <source>
        <dbReference type="ARBA" id="ARBA00022525"/>
    </source>
</evidence>
<feature type="signal peptide" evidence="8">
    <location>
        <begin position="1"/>
        <end position="16"/>
    </location>
</feature>
<dbReference type="Pfam" id="PF23106">
    <property type="entry name" value="EGF_Teneurin"/>
    <property type="match status" value="1"/>
</dbReference>
<evidence type="ECO:0000256" key="3">
    <source>
        <dbReference type="ARBA" id="ARBA00022536"/>
    </source>
</evidence>
<feature type="disulfide bond" evidence="7">
    <location>
        <begin position="972"/>
        <end position="981"/>
    </location>
</feature>
<feature type="domain" description="EGF-like" evidence="10">
    <location>
        <begin position="1162"/>
        <end position="1201"/>
    </location>
</feature>
<dbReference type="Gene3D" id="2.10.25.10">
    <property type="entry name" value="Laminin"/>
    <property type="match status" value="8"/>
</dbReference>
<keyword evidence="5 7" id="KW-1015">Disulfide bond</keyword>
<evidence type="ECO:0000259" key="10">
    <source>
        <dbReference type="PROSITE" id="PS50026"/>
    </source>
</evidence>
<dbReference type="InterPro" id="IPR009030">
    <property type="entry name" value="Growth_fac_rcpt_cys_sf"/>
</dbReference>
<gene>
    <name evidence="12" type="primary">LOC106817328</name>
</gene>
<feature type="domain" description="SEA" evidence="9">
    <location>
        <begin position="769"/>
        <end position="892"/>
    </location>
</feature>
<feature type="disulfide bond" evidence="7">
    <location>
        <begin position="1233"/>
        <end position="1242"/>
    </location>
</feature>
<dbReference type="InterPro" id="IPR051145">
    <property type="entry name" value="GAS-SHBG-PROS"/>
</dbReference>
<accession>A0ABM1EZ53</accession>
<comment type="caution">
    <text evidence="7">Lacks conserved residue(s) required for the propagation of feature annotation.</text>
</comment>
<evidence type="ECO:0000256" key="7">
    <source>
        <dbReference type="PROSITE-ProRule" id="PRU00076"/>
    </source>
</evidence>
<feature type="domain" description="EGF-like" evidence="10">
    <location>
        <begin position="1208"/>
        <end position="1243"/>
    </location>
</feature>
<dbReference type="SMART" id="SM00181">
    <property type="entry name" value="EGF"/>
    <property type="match status" value="15"/>
</dbReference>
<keyword evidence="11" id="KW-1185">Reference proteome</keyword>
<feature type="domain" description="EGF-like" evidence="10">
    <location>
        <begin position="631"/>
        <end position="671"/>
    </location>
</feature>
<name>A0ABM1EZ53_PRICU</name>
<dbReference type="PANTHER" id="PTHR24040:SF13">
    <property type="entry name" value="FIBROPELLIN-1"/>
    <property type="match status" value="1"/>
</dbReference>
<dbReference type="PANTHER" id="PTHR24040">
    <property type="entry name" value="LAMININ G-LIKE DOMAIN-CONTAINING PROTEIN"/>
    <property type="match status" value="1"/>
</dbReference>
<protein>
    <submittedName>
        <fullName evidence="12">Transmembrane cell adhesion receptor mua-3-like</fullName>
    </submittedName>
</protein>
<dbReference type="Gene3D" id="3.30.70.960">
    <property type="entry name" value="SEA domain"/>
    <property type="match status" value="1"/>
</dbReference>
<dbReference type="GeneID" id="106817328"/>
<dbReference type="InterPro" id="IPR000152">
    <property type="entry name" value="EGF-type_Asp/Asn_hydroxyl_site"/>
</dbReference>
<feature type="domain" description="EGF-like" evidence="10">
    <location>
        <begin position="947"/>
        <end position="982"/>
    </location>
</feature>
<evidence type="ECO:0000313" key="11">
    <source>
        <dbReference type="Proteomes" id="UP000695022"/>
    </source>
</evidence>
<keyword evidence="4" id="KW-0677">Repeat</keyword>
<keyword evidence="2" id="KW-0964">Secreted</keyword>
<keyword evidence="3 7" id="KW-0245">EGF-like domain</keyword>
<dbReference type="InterPro" id="IPR018097">
    <property type="entry name" value="EGF_Ca-bd_CS"/>
</dbReference>
<dbReference type="PROSITE" id="PS00022">
    <property type="entry name" value="EGF_1"/>
    <property type="match status" value="5"/>
</dbReference>
<dbReference type="PROSITE" id="PS50026">
    <property type="entry name" value="EGF_3"/>
    <property type="match status" value="10"/>
</dbReference>
<dbReference type="CDD" id="cd00054">
    <property type="entry name" value="EGF_CA"/>
    <property type="match status" value="5"/>
</dbReference>
<dbReference type="Pfam" id="PF07645">
    <property type="entry name" value="EGF_CA"/>
    <property type="match status" value="5"/>
</dbReference>
<feature type="domain" description="EGF-like" evidence="10">
    <location>
        <begin position="898"/>
        <end position="937"/>
    </location>
</feature>
<dbReference type="SMART" id="SM00200">
    <property type="entry name" value="SEA"/>
    <property type="match status" value="4"/>
</dbReference>
<sequence>MKAPIYVACLLCTTLALHTSVMHRKVAHRHSRWWSRAGGSWSVVRRFNVSSAFSLSSIDRDYTGTIEDIAQELVRSIVKTSYSVGGTSLYVNRLQFFVNFTDVNECASPDTNDCSEFAQCINTRGSFRCACKTNYFDISQSEGQEPGRVCQDCPADYCNLHGQCLLTGRNRRVCSCFRGWTGRLCADRPPIVRPPQPARCVSARDCGPDEQCRRSATGIRVCACRHGYYRRDAKDTCRASMIYVLLLRIVRRDVEPINYTPVLNDVTSFEYVDLTTTAHIGVENALDITPIREYYVGSEINTIVDPTAISAGDQGIVYNITVAADRAYAGSGIDIARELVNSIISTNYSLGGTDLFVNPVFVVNYTDYNECARSELNDCSANAVCVNSHGGYSCVCRPGFFDASPELTTAPGRVCYDCLASQCSNNGDCQVNTNGRRFCSCFAGWTGPRCDIREAPPTTITACRNARDCNVANNEICGFVGGATICLCRAGYFRKEPGTACQLSKMYVILLRIVRRDLTPLNYRPIYSDHSSYDFIELSRRAETGLNSAFEASSVQPDYIGSSVTSLIDPATINVAPTGVVLNITVGVDGAYEDGAVNVAQALVRSIISTNYSVGGTDLFVNPLFKIQYFDVNECADPLLNDCDRHADCINLEGSYTCVCQANRGFFDVSQRQERPLPVGRVCKECPADLCSDHGTCRISAQGEPYCSCDQGWQGSMCNLRIVPRPPPCGNGGSCDADNNEVCGEVRGFPTCVCAPSYFRQNNRGRCRPSMVYVIMLKVVRKDVVPITYRPVLANVSTYDFYYLATTGQVGIDQAFKSTNVGPYYVGSSVNKLVDPVTVNAGSGGVVLNATVGVDPSYPGDLQTFTNEFVKSLVFTNYSVGSTDLYVDPLTFGINLTDFNECARPSLNVCHRDAICVNTIGAYGCVCRPGFYDLASRGNQPRGRTCVACPTNYCNGRGDCIIDDFGRQACSCAPGWTGERCARQVVIPPAGVVCVDNTQCSGRNREVCGVVRNQRVCVCGPGYSRRGPRGQCLPSLIYTILLRVVRRDVIPLEFRQEYRNPLSYDYYNLTTTAQTGVNRALDSTSISDSFIGSRVLDISPPSTVGASGGVVFPADVTFHANFPGSVIDVTQHLWQAIVSANYSLGGTDLYVDRLNFTLNYRDVDECSDPLLNDCHEDAVCRNLPGTFRCTCKPGYIDLTPAVAGRRCVYCPKDFCSGHGECKVNSNGARACSCEAGWMGERCDVSFTTPPPRVGPVFCRTDRDCDADNNELCRNVGGRGVCICRSGFMRRSNDAQCKPAQLYVLLLMVVRRDQTPITYLPVHSNPLSPQSIELANLATAGVNSAYDTSNLASVYIGAETLNIASPEIIDADPRDGIVFRVLFGVDRNYKVDPSQLVSTLRQSIVNTNYSVGGTELYVNRLDFTLPYTDFDDCHH</sequence>
<feature type="disulfide bond" evidence="7">
    <location>
        <begin position="709"/>
        <end position="718"/>
    </location>
</feature>
<evidence type="ECO:0000256" key="5">
    <source>
        <dbReference type="ARBA" id="ARBA00023157"/>
    </source>
</evidence>
<evidence type="ECO:0000256" key="4">
    <source>
        <dbReference type="ARBA" id="ARBA00022737"/>
    </source>
</evidence>
<keyword evidence="6" id="KW-0325">Glycoprotein</keyword>
<dbReference type="PROSITE" id="PS01186">
    <property type="entry name" value="EGF_2"/>
    <property type="match status" value="5"/>
</dbReference>
<dbReference type="SMART" id="SM00179">
    <property type="entry name" value="EGF_CA"/>
    <property type="match status" value="5"/>
</dbReference>
<dbReference type="SUPFAM" id="SSF57196">
    <property type="entry name" value="EGF/Laminin"/>
    <property type="match status" value="6"/>
</dbReference>
<dbReference type="InterPro" id="IPR036364">
    <property type="entry name" value="SEA_dom_sf"/>
</dbReference>
<dbReference type="PROSITE" id="PS50024">
    <property type="entry name" value="SEA"/>
    <property type="match status" value="5"/>
</dbReference>
<feature type="domain" description="SEA" evidence="9">
    <location>
        <begin position="239"/>
        <end position="367"/>
    </location>
</feature>
<feature type="domain" description="SEA" evidence="9">
    <location>
        <begin position="1298"/>
        <end position="1422"/>
    </location>
</feature>
<feature type="domain" description="EGF-like" evidence="10">
    <location>
        <begin position="151"/>
        <end position="186"/>
    </location>
</feature>
<feature type="disulfide bond" evidence="7">
    <location>
        <begin position="441"/>
        <end position="450"/>
    </location>
</feature>
<reference evidence="12" key="1">
    <citation type="submission" date="2025-08" db="UniProtKB">
        <authorList>
            <consortium name="RefSeq"/>
        </authorList>
    </citation>
    <scope>IDENTIFICATION</scope>
</reference>
<dbReference type="InterPro" id="IPR000082">
    <property type="entry name" value="SEA_dom"/>
</dbReference>
<dbReference type="Proteomes" id="UP000695022">
    <property type="component" value="Unplaced"/>
</dbReference>
<feature type="chain" id="PRO_5045428663" evidence="8">
    <location>
        <begin position="17"/>
        <end position="1434"/>
    </location>
</feature>
<dbReference type="SUPFAM" id="SSF82671">
    <property type="entry name" value="SEA domain"/>
    <property type="match status" value="3"/>
</dbReference>